<dbReference type="NCBIfam" id="NF002469">
    <property type="entry name" value="PRK01712.1"/>
    <property type="match status" value="1"/>
</dbReference>
<dbReference type="GO" id="GO:0005829">
    <property type="term" value="C:cytosol"/>
    <property type="evidence" value="ECO:0007669"/>
    <property type="project" value="TreeGrafter"/>
</dbReference>
<dbReference type="GO" id="GO:0045947">
    <property type="term" value="P:negative regulation of translational initiation"/>
    <property type="evidence" value="ECO:0007669"/>
    <property type="project" value="UniProtKB-UniRule"/>
</dbReference>
<dbReference type="GO" id="GO:0044781">
    <property type="term" value="P:bacterial-type flagellum organization"/>
    <property type="evidence" value="ECO:0007669"/>
    <property type="project" value="UniProtKB-KW"/>
</dbReference>
<dbReference type="HAMAP" id="MF_00167">
    <property type="entry name" value="CsrA"/>
    <property type="match status" value="1"/>
</dbReference>
<dbReference type="Gene3D" id="2.60.40.4380">
    <property type="entry name" value="Translational regulator CsrA"/>
    <property type="match status" value="1"/>
</dbReference>
<evidence type="ECO:0000256" key="4">
    <source>
        <dbReference type="ARBA" id="ARBA00022884"/>
    </source>
</evidence>
<organism evidence="6 7">
    <name type="scientific">Maioricimonas rarisocia</name>
    <dbReference type="NCBI Taxonomy" id="2528026"/>
    <lineage>
        <taxon>Bacteria</taxon>
        <taxon>Pseudomonadati</taxon>
        <taxon>Planctomycetota</taxon>
        <taxon>Planctomycetia</taxon>
        <taxon>Planctomycetales</taxon>
        <taxon>Planctomycetaceae</taxon>
        <taxon>Maioricimonas</taxon>
    </lineage>
</organism>
<dbReference type="PANTHER" id="PTHR34984">
    <property type="entry name" value="CARBON STORAGE REGULATOR"/>
    <property type="match status" value="1"/>
</dbReference>
<keyword evidence="4 5" id="KW-0694">RNA-binding</keyword>
<comment type="subunit">
    <text evidence="5">Homodimer; the beta-strands of each monomer intercalate to form a hydrophobic core, while the alpha-helices form wings that extend away from the core.</text>
</comment>
<dbReference type="SUPFAM" id="SSF117130">
    <property type="entry name" value="CsrA-like"/>
    <property type="match status" value="1"/>
</dbReference>
<dbReference type="RefSeq" id="WP_145372660.1">
    <property type="nucleotide sequence ID" value="NZ_CP036275.1"/>
</dbReference>
<dbReference type="KEGG" id="mri:Mal4_57240"/>
<dbReference type="NCBIfam" id="TIGR00202">
    <property type="entry name" value="csrA"/>
    <property type="match status" value="1"/>
</dbReference>
<dbReference type="AlphaFoldDB" id="A0A517ZFU5"/>
<keyword evidence="2 5" id="KW-0678">Repressor</keyword>
<dbReference type="InterPro" id="IPR036107">
    <property type="entry name" value="CsrA_sf"/>
</dbReference>
<protein>
    <recommendedName>
        <fullName evidence="5">Translational regulator CsrA</fullName>
    </recommendedName>
</protein>
<dbReference type="FunFam" id="2.60.40.4380:FF:000002">
    <property type="entry name" value="Translational regulator CsrA"/>
    <property type="match status" value="1"/>
</dbReference>
<dbReference type="PANTHER" id="PTHR34984:SF1">
    <property type="entry name" value="CARBON STORAGE REGULATOR"/>
    <property type="match status" value="1"/>
</dbReference>
<dbReference type="EMBL" id="CP036275">
    <property type="protein sequence ID" value="QDU41357.1"/>
    <property type="molecule type" value="Genomic_DNA"/>
</dbReference>
<evidence type="ECO:0000256" key="5">
    <source>
        <dbReference type="HAMAP-Rule" id="MF_00167"/>
    </source>
</evidence>
<keyword evidence="5" id="KW-1005">Bacterial flagellum biogenesis</keyword>
<dbReference type="Proteomes" id="UP000320496">
    <property type="component" value="Chromosome"/>
</dbReference>
<evidence type="ECO:0000256" key="3">
    <source>
        <dbReference type="ARBA" id="ARBA00022845"/>
    </source>
</evidence>
<comment type="similarity">
    <text evidence="5">Belongs to the CsrA/RsmA family.</text>
</comment>
<dbReference type="GO" id="GO:1902208">
    <property type="term" value="P:regulation of bacterial-type flagellum assembly"/>
    <property type="evidence" value="ECO:0007669"/>
    <property type="project" value="UniProtKB-UniRule"/>
</dbReference>
<keyword evidence="7" id="KW-1185">Reference proteome</keyword>
<evidence type="ECO:0000313" key="7">
    <source>
        <dbReference type="Proteomes" id="UP000320496"/>
    </source>
</evidence>
<proteinExistence type="inferred from homology"/>
<accession>A0A517ZFU5</accession>
<dbReference type="GO" id="GO:0006109">
    <property type="term" value="P:regulation of carbohydrate metabolic process"/>
    <property type="evidence" value="ECO:0007669"/>
    <property type="project" value="InterPro"/>
</dbReference>
<dbReference type="OrthoDB" id="9809061at2"/>
<evidence type="ECO:0000256" key="2">
    <source>
        <dbReference type="ARBA" id="ARBA00022491"/>
    </source>
</evidence>
<dbReference type="Pfam" id="PF02599">
    <property type="entry name" value="CsrA"/>
    <property type="match status" value="1"/>
</dbReference>
<keyword evidence="1 5" id="KW-0963">Cytoplasm</keyword>
<keyword evidence="3 5" id="KW-0810">Translation regulation</keyword>
<comment type="subcellular location">
    <subcellularLocation>
        <location evidence="5">Cytoplasm</location>
    </subcellularLocation>
</comment>
<sequence>MLVLSRKKNESIVIDERITITVIEIRGDKVRLGIDAPRDVPIHRSEVYEALRRASEAASRVDTENG</sequence>
<evidence type="ECO:0000256" key="1">
    <source>
        <dbReference type="ARBA" id="ARBA00022490"/>
    </source>
</evidence>
<gene>
    <name evidence="5" type="primary">csrA</name>
    <name evidence="6" type="ORF">Mal4_57240</name>
</gene>
<comment type="function">
    <text evidence="5">A translational regulator that binds mRNA to regulate translation initiation and/or mRNA stability. Usually binds in the 5'-UTR at or near the Shine-Dalgarno sequence preventing ribosome-binding, thus repressing translation. Its main target seems to be the major flagellin gene, while its function is anatagonized by FliW.</text>
</comment>
<evidence type="ECO:0000313" key="6">
    <source>
        <dbReference type="EMBL" id="QDU41357.1"/>
    </source>
</evidence>
<dbReference type="InterPro" id="IPR003751">
    <property type="entry name" value="CsrA"/>
</dbReference>
<name>A0A517ZFU5_9PLAN</name>
<reference evidence="6 7" key="1">
    <citation type="submission" date="2019-02" db="EMBL/GenBank/DDBJ databases">
        <title>Deep-cultivation of Planctomycetes and their phenomic and genomic characterization uncovers novel biology.</title>
        <authorList>
            <person name="Wiegand S."/>
            <person name="Jogler M."/>
            <person name="Boedeker C."/>
            <person name="Pinto D."/>
            <person name="Vollmers J."/>
            <person name="Rivas-Marin E."/>
            <person name="Kohn T."/>
            <person name="Peeters S.H."/>
            <person name="Heuer A."/>
            <person name="Rast P."/>
            <person name="Oberbeckmann S."/>
            <person name="Bunk B."/>
            <person name="Jeske O."/>
            <person name="Meyerdierks A."/>
            <person name="Storesund J.E."/>
            <person name="Kallscheuer N."/>
            <person name="Luecker S."/>
            <person name="Lage O.M."/>
            <person name="Pohl T."/>
            <person name="Merkel B.J."/>
            <person name="Hornburger P."/>
            <person name="Mueller R.-W."/>
            <person name="Bruemmer F."/>
            <person name="Labrenz M."/>
            <person name="Spormann A.M."/>
            <person name="Op den Camp H."/>
            <person name="Overmann J."/>
            <person name="Amann R."/>
            <person name="Jetten M.S.M."/>
            <person name="Mascher T."/>
            <person name="Medema M.H."/>
            <person name="Devos D.P."/>
            <person name="Kaster A.-K."/>
            <person name="Ovreas L."/>
            <person name="Rohde M."/>
            <person name="Galperin M.Y."/>
            <person name="Jogler C."/>
        </authorList>
    </citation>
    <scope>NUCLEOTIDE SEQUENCE [LARGE SCALE GENOMIC DNA]</scope>
    <source>
        <strain evidence="6 7">Mal4</strain>
    </source>
</reference>
<dbReference type="GO" id="GO:0006402">
    <property type="term" value="P:mRNA catabolic process"/>
    <property type="evidence" value="ECO:0007669"/>
    <property type="project" value="InterPro"/>
</dbReference>
<dbReference type="GO" id="GO:0048027">
    <property type="term" value="F:mRNA 5'-UTR binding"/>
    <property type="evidence" value="ECO:0007669"/>
    <property type="project" value="UniProtKB-UniRule"/>
</dbReference>